<name>A0A851HGS6_9MOLU</name>
<sequence>MKRIYSFCWILLVFSCMMVYFCHTKSEHHTKQPFIENRIQILTDSLKEKNNIIQTQESIIKENQQQIIKKNHHLCFYKKKIKLLTKEKEEIKKDLSSITNALIEKADEIEELNHLFA</sequence>
<accession>A0A851HGS6</accession>
<gene>
    <name evidence="1" type="ORF">HR065_00020</name>
</gene>
<dbReference type="Proteomes" id="UP000568109">
    <property type="component" value="Unassembled WGS sequence"/>
</dbReference>
<keyword evidence="2" id="KW-1185">Reference proteome</keyword>
<dbReference type="EMBL" id="JABUOH010000001">
    <property type="protein sequence ID" value="NWN45474.1"/>
    <property type="molecule type" value="Genomic_DNA"/>
</dbReference>
<organism evidence="1 2">
    <name type="scientific">Candidatus Phytoplasma pruni</name>
    <dbReference type="NCBI Taxonomy" id="479893"/>
    <lineage>
        <taxon>Bacteria</taxon>
        <taxon>Bacillati</taxon>
        <taxon>Mycoplasmatota</taxon>
        <taxon>Mollicutes</taxon>
        <taxon>Acholeplasmatales</taxon>
        <taxon>Acholeplasmataceae</taxon>
        <taxon>Candidatus Phytoplasma</taxon>
        <taxon>16SrIII (X-disease group)</taxon>
    </lineage>
</organism>
<evidence type="ECO:0000313" key="2">
    <source>
        <dbReference type="Proteomes" id="UP000568109"/>
    </source>
</evidence>
<proteinExistence type="predicted"/>
<comment type="caution">
    <text evidence="1">The sequence shown here is derived from an EMBL/GenBank/DDBJ whole genome shotgun (WGS) entry which is preliminary data.</text>
</comment>
<evidence type="ECO:0000313" key="1">
    <source>
        <dbReference type="EMBL" id="NWN45474.1"/>
    </source>
</evidence>
<protein>
    <submittedName>
        <fullName evidence="1">Uncharacterized protein</fullName>
    </submittedName>
</protein>
<reference evidence="1 2" key="1">
    <citation type="submission" date="2020-06" db="EMBL/GenBank/DDBJ databases">
        <title>Draft genome sequence of Candidatus Phytoplasma pruni (X-disease group, subgroup 16SrIII-B) strain ChTDIII from Argentina.</title>
        <authorList>
            <person name="Fernandez F.D."/>
            <person name="Zuebert C."/>
            <person name="Huettel B."/>
            <person name="Kube M."/>
            <person name="Conci L.R."/>
        </authorList>
    </citation>
    <scope>NUCLEOTIDE SEQUENCE [LARGE SCALE GENOMIC DNA]</scope>
    <source>
        <strain evidence="1 2">ChTDIII</strain>
    </source>
</reference>
<dbReference type="PROSITE" id="PS51257">
    <property type="entry name" value="PROKAR_LIPOPROTEIN"/>
    <property type="match status" value="1"/>
</dbReference>
<dbReference type="AlphaFoldDB" id="A0A851HGS6"/>